<protein>
    <submittedName>
        <fullName evidence="1">Uncharacterized protein</fullName>
    </submittedName>
</protein>
<dbReference type="AlphaFoldDB" id="A0A919AXK8"/>
<proteinExistence type="predicted"/>
<sequence>MGRIPPLTGVKELVTVLDGLVGRPVGRRVLPAVVLEGNHERGAAFVTGYRDRLRDASGAALAPHALLGEALVEQAQRSVEPDVVLLDELTRQLEQTMPAAAGAARAQRRTLAEKLCVAWE</sequence>
<accession>A0A919AXK8</accession>
<organism evidence="1 2">
    <name type="scientific">Streptomyces mashuensis</name>
    <dbReference type="NCBI Taxonomy" id="33904"/>
    <lineage>
        <taxon>Bacteria</taxon>
        <taxon>Bacillati</taxon>
        <taxon>Actinomycetota</taxon>
        <taxon>Actinomycetes</taxon>
        <taxon>Kitasatosporales</taxon>
        <taxon>Streptomycetaceae</taxon>
        <taxon>Streptomyces</taxon>
    </lineage>
</organism>
<dbReference type="RefSeq" id="WP_190127778.1">
    <property type="nucleotide sequence ID" value="NZ_BNBD01000001.1"/>
</dbReference>
<comment type="caution">
    <text evidence="1">The sequence shown here is derived from an EMBL/GenBank/DDBJ whole genome shotgun (WGS) entry which is preliminary data.</text>
</comment>
<dbReference type="Proteomes" id="UP000638313">
    <property type="component" value="Unassembled WGS sequence"/>
</dbReference>
<evidence type="ECO:0000313" key="1">
    <source>
        <dbReference type="EMBL" id="GHF27956.1"/>
    </source>
</evidence>
<evidence type="ECO:0000313" key="2">
    <source>
        <dbReference type="Proteomes" id="UP000638313"/>
    </source>
</evidence>
<name>A0A919AXK8_9ACTN</name>
<gene>
    <name evidence="1" type="ORF">GCM10010218_06300</name>
</gene>
<reference evidence="1" key="2">
    <citation type="submission" date="2020-09" db="EMBL/GenBank/DDBJ databases">
        <authorList>
            <person name="Sun Q."/>
            <person name="Ohkuma M."/>
        </authorList>
    </citation>
    <scope>NUCLEOTIDE SEQUENCE</scope>
    <source>
        <strain evidence="1">JCM 4059</strain>
    </source>
</reference>
<reference evidence="1" key="1">
    <citation type="journal article" date="2014" name="Int. J. Syst. Evol. Microbiol.">
        <title>Complete genome sequence of Corynebacterium casei LMG S-19264T (=DSM 44701T), isolated from a smear-ripened cheese.</title>
        <authorList>
            <consortium name="US DOE Joint Genome Institute (JGI-PGF)"/>
            <person name="Walter F."/>
            <person name="Albersmeier A."/>
            <person name="Kalinowski J."/>
            <person name="Ruckert C."/>
        </authorList>
    </citation>
    <scope>NUCLEOTIDE SEQUENCE</scope>
    <source>
        <strain evidence="1">JCM 4059</strain>
    </source>
</reference>
<keyword evidence="2" id="KW-1185">Reference proteome</keyword>
<dbReference type="EMBL" id="BNBD01000001">
    <property type="protein sequence ID" value="GHF27956.1"/>
    <property type="molecule type" value="Genomic_DNA"/>
</dbReference>